<dbReference type="AlphaFoldDB" id="A0A6J6AVR3"/>
<dbReference type="EMBL" id="CAEZSF010000012">
    <property type="protein sequence ID" value="CAB4530496.1"/>
    <property type="molecule type" value="Genomic_DNA"/>
</dbReference>
<dbReference type="PROSITE" id="PS51257">
    <property type="entry name" value="PROKAR_LIPOPROTEIN"/>
    <property type="match status" value="1"/>
</dbReference>
<organism evidence="1">
    <name type="scientific">freshwater metagenome</name>
    <dbReference type="NCBI Taxonomy" id="449393"/>
    <lineage>
        <taxon>unclassified sequences</taxon>
        <taxon>metagenomes</taxon>
        <taxon>ecological metagenomes</taxon>
    </lineage>
</organism>
<protein>
    <submittedName>
        <fullName evidence="1">Unannotated protein</fullName>
    </submittedName>
</protein>
<dbReference type="Gene3D" id="3.20.20.190">
    <property type="entry name" value="Phosphatidylinositol (PI) phosphodiesterase"/>
    <property type="match status" value="1"/>
</dbReference>
<dbReference type="GO" id="GO:0008081">
    <property type="term" value="F:phosphoric diester hydrolase activity"/>
    <property type="evidence" value="ECO:0007669"/>
    <property type="project" value="InterPro"/>
</dbReference>
<evidence type="ECO:0000313" key="1">
    <source>
        <dbReference type="EMBL" id="CAB4530496.1"/>
    </source>
</evidence>
<dbReference type="InterPro" id="IPR032075">
    <property type="entry name" value="PI-PLC-C1"/>
</dbReference>
<dbReference type="Pfam" id="PF16670">
    <property type="entry name" value="PI-PLC-C1"/>
    <property type="match status" value="1"/>
</dbReference>
<dbReference type="SUPFAM" id="SSF51695">
    <property type="entry name" value="PLC-like phosphodiesterases"/>
    <property type="match status" value="1"/>
</dbReference>
<name>A0A6J6AVR3_9ZZZZ</name>
<proteinExistence type="predicted"/>
<reference evidence="1" key="1">
    <citation type="submission" date="2020-05" db="EMBL/GenBank/DDBJ databases">
        <authorList>
            <person name="Chiriac C."/>
            <person name="Salcher M."/>
            <person name="Ghai R."/>
            <person name="Kavagutti S V."/>
        </authorList>
    </citation>
    <scope>NUCLEOTIDE SEQUENCE</scope>
</reference>
<accession>A0A6J6AVR3</accession>
<dbReference type="CDD" id="cd08589">
    <property type="entry name" value="PI-PLCc_SaPLC1_like"/>
    <property type="match status" value="1"/>
</dbReference>
<gene>
    <name evidence="1" type="ORF">UFOPK1358_00245</name>
</gene>
<sequence>MKFTWTKSRQLFAVGLLTVTASVAASCSVSAPFNNGGDGTSTGAGEATVPSGDDTVRLNQLQFIGSHNSYHVAPEAPILQWLDFFAKQAPVVASALGSADLINYSHAPLATQLQRGVRSFELDIAADPAGGKFARPLLPDILTLSVKRPTGMSEPGMKVIHIQDIDFISTCPTLIGCMGQLKTWSDAHPGHLPVIINLELKDENLPAPVDATKMIPFDATQLDAVDAEIRSVLGDRLITPDDVRGAATDLRTAITTTGWPTVAESRGKFLFFIDNSEKRDTYLAGHPSLAGRAMFTSSGEGQPDGAVLKENDPADGSRIRQLVQQGYLVRTRADDNVTAPRAAQRDIALASGAQIIHSDFIPGESDRSTGYVVSFGTRVSARCNPVNTTSETCTAAAAVEANP</sequence>
<dbReference type="InterPro" id="IPR017946">
    <property type="entry name" value="PLC-like_Pdiesterase_TIM-brl"/>
</dbReference>
<dbReference type="GO" id="GO:0006629">
    <property type="term" value="P:lipid metabolic process"/>
    <property type="evidence" value="ECO:0007669"/>
    <property type="project" value="InterPro"/>
</dbReference>